<protein>
    <submittedName>
        <fullName evidence="7">Cation:proton antiporter</fullName>
    </submittedName>
</protein>
<accession>A0A0X1KL05</accession>
<evidence type="ECO:0000256" key="2">
    <source>
        <dbReference type="ARBA" id="ARBA00022475"/>
    </source>
</evidence>
<reference evidence="7 8" key="1">
    <citation type="submission" date="2014-01" db="EMBL/GenBank/DDBJ databases">
        <title>Genome sequencing of Thermococcus guaymasensis.</title>
        <authorList>
            <person name="Zhang X."/>
            <person name="Alvare G."/>
            <person name="Fristensky B."/>
            <person name="Chen L."/>
            <person name="Suen T."/>
            <person name="Chen Q."/>
            <person name="Ma K."/>
        </authorList>
    </citation>
    <scope>NUCLEOTIDE SEQUENCE [LARGE SCALE GENOMIC DNA]</scope>
    <source>
        <strain evidence="7 8">DSM 11113</strain>
    </source>
</reference>
<feature type="transmembrane region" description="Helical" evidence="6">
    <location>
        <begin position="64"/>
        <end position="83"/>
    </location>
</feature>
<comment type="subcellular location">
    <subcellularLocation>
        <location evidence="1">Cell membrane</location>
        <topology evidence="1">Multi-pass membrane protein</topology>
    </subcellularLocation>
</comment>
<dbReference type="PIRSF" id="PIRSF019239">
    <property type="entry name" value="MrpE"/>
    <property type="match status" value="1"/>
</dbReference>
<dbReference type="PANTHER" id="PTHR34584">
    <property type="entry name" value="NA(+)/H(+) ANTIPORTER SUBUNIT E1"/>
    <property type="match status" value="1"/>
</dbReference>
<dbReference type="InterPro" id="IPR002758">
    <property type="entry name" value="Cation_antiport_E"/>
</dbReference>
<evidence type="ECO:0000256" key="3">
    <source>
        <dbReference type="ARBA" id="ARBA00022692"/>
    </source>
</evidence>
<dbReference type="Proteomes" id="UP000062043">
    <property type="component" value="Chromosome"/>
</dbReference>
<organism evidence="7 8">
    <name type="scientific">Thermococcus guaymasensis DSM 11113</name>
    <dbReference type="NCBI Taxonomy" id="1432656"/>
    <lineage>
        <taxon>Archaea</taxon>
        <taxon>Methanobacteriati</taxon>
        <taxon>Methanobacteriota</taxon>
        <taxon>Thermococci</taxon>
        <taxon>Thermococcales</taxon>
        <taxon>Thermococcaceae</taxon>
        <taxon>Thermococcus</taxon>
    </lineage>
</organism>
<proteinExistence type="predicted"/>
<dbReference type="GO" id="GO:0005886">
    <property type="term" value="C:plasma membrane"/>
    <property type="evidence" value="ECO:0007669"/>
    <property type="project" value="UniProtKB-SubCell"/>
</dbReference>
<evidence type="ECO:0000256" key="1">
    <source>
        <dbReference type="ARBA" id="ARBA00004651"/>
    </source>
</evidence>
<evidence type="ECO:0000256" key="4">
    <source>
        <dbReference type="ARBA" id="ARBA00022989"/>
    </source>
</evidence>
<name>A0A0X1KL05_9EURY</name>
<evidence type="ECO:0000313" key="8">
    <source>
        <dbReference type="Proteomes" id="UP000062043"/>
    </source>
</evidence>
<dbReference type="STRING" id="1432656.X802_06895"/>
<evidence type="ECO:0000313" key="7">
    <source>
        <dbReference type="EMBL" id="AJC71915.1"/>
    </source>
</evidence>
<keyword evidence="2" id="KW-1003">Cell membrane</keyword>
<feature type="transmembrane region" description="Helical" evidence="6">
    <location>
        <begin position="7"/>
        <end position="27"/>
    </location>
</feature>
<dbReference type="OrthoDB" id="85180at2157"/>
<dbReference type="GO" id="GO:0008324">
    <property type="term" value="F:monoatomic cation transmembrane transporter activity"/>
    <property type="evidence" value="ECO:0007669"/>
    <property type="project" value="InterPro"/>
</dbReference>
<dbReference type="PANTHER" id="PTHR34584:SF1">
    <property type="entry name" value="NA(+)_H(+) ANTIPORTER SUBUNIT E1"/>
    <property type="match status" value="1"/>
</dbReference>
<keyword evidence="8" id="KW-1185">Reference proteome</keyword>
<keyword evidence="3 6" id="KW-0812">Transmembrane</keyword>
<dbReference type="GeneID" id="27135384"/>
<dbReference type="PATRIC" id="fig|1432656.3.peg.1340"/>
<dbReference type="KEGG" id="tgy:X802_06895"/>
<keyword evidence="5 6" id="KW-0472">Membrane</keyword>
<feature type="transmembrane region" description="Helical" evidence="6">
    <location>
        <begin position="33"/>
        <end position="52"/>
    </location>
</feature>
<dbReference type="RefSeq" id="WP_062372078.1">
    <property type="nucleotide sequence ID" value="NZ_CP007140.1"/>
</dbReference>
<gene>
    <name evidence="7" type="ORF">X802_06895</name>
</gene>
<dbReference type="AlphaFoldDB" id="A0A0X1KL05"/>
<keyword evidence="4 6" id="KW-1133">Transmembrane helix</keyword>
<dbReference type="EMBL" id="CP007140">
    <property type="protein sequence ID" value="AJC71915.1"/>
    <property type="molecule type" value="Genomic_DNA"/>
</dbReference>
<sequence length="177" mass="19980">MEEAGKISRYLYTVIVLFLIWLLLTASTDPQELGMGLILSLVIAAFTYPVFTTRGLANLHPKRIVYAIAYIPYFLWAMIMANLDVAYRVLHPKRPIRPGIVHCKTALKTNPGKLALANSITLTPGTITLDVDGENYFIHWIWVPDEVFRAESDEEHVEKASSNITAPFEKFLKVIFG</sequence>
<dbReference type="Pfam" id="PF01899">
    <property type="entry name" value="MNHE"/>
    <property type="match status" value="1"/>
</dbReference>
<evidence type="ECO:0000256" key="6">
    <source>
        <dbReference type="SAM" id="Phobius"/>
    </source>
</evidence>
<evidence type="ECO:0000256" key="5">
    <source>
        <dbReference type="ARBA" id="ARBA00023136"/>
    </source>
</evidence>